<keyword evidence="3" id="KW-1185">Reference proteome</keyword>
<protein>
    <submittedName>
        <fullName evidence="2 4">Uncharacterized protein</fullName>
    </submittedName>
</protein>
<sequence length="249" mass="27675">MHEGWLRNPQSSGERKPKIPYDYEVPQNTAAMESPPNKKPRTCVDNRWPCSTELSAFDTDLFKSFLPFTESALSQCLQSENNSGNGGCISQATTSENQVRYAQGEPYGRSLSSHGTSNAGTSERSTVLQQTQLAYRNPHSTSESNYHIQTDNTENDQWKEALPRGQLLVPDTIPSEHSAEKLPGIETLGICWFAPMTSGSQSSVGEIDYGVRFMSAENNQWRNGEKISHNQLLPSEATCNVFSLLPFFC</sequence>
<feature type="region of interest" description="Disordered" evidence="1">
    <location>
        <begin position="1"/>
        <end position="41"/>
    </location>
</feature>
<dbReference type="AlphaFoldDB" id="A0A183D1G0"/>
<evidence type="ECO:0000256" key="1">
    <source>
        <dbReference type="SAM" id="MobiDB-lite"/>
    </source>
</evidence>
<reference evidence="2 3" key="2">
    <citation type="submission" date="2018-11" db="EMBL/GenBank/DDBJ databases">
        <authorList>
            <consortium name="Pathogen Informatics"/>
        </authorList>
    </citation>
    <scope>NUCLEOTIDE SEQUENCE [LARGE SCALE GENOMIC DNA]</scope>
</reference>
<reference evidence="4" key="1">
    <citation type="submission" date="2016-06" db="UniProtKB">
        <authorList>
            <consortium name="WormBaseParasite"/>
        </authorList>
    </citation>
    <scope>IDENTIFICATION</scope>
</reference>
<gene>
    <name evidence="2" type="ORF">GPUH_LOCUS2550</name>
</gene>
<dbReference type="EMBL" id="UYRT01003912">
    <property type="protein sequence ID" value="VDK34916.1"/>
    <property type="molecule type" value="Genomic_DNA"/>
</dbReference>
<dbReference type="WBParaSite" id="GPUH_0000255601-mRNA-1">
    <property type="protein sequence ID" value="GPUH_0000255601-mRNA-1"/>
    <property type="gene ID" value="GPUH_0000255601"/>
</dbReference>
<evidence type="ECO:0000313" key="3">
    <source>
        <dbReference type="Proteomes" id="UP000271098"/>
    </source>
</evidence>
<organism evidence="4">
    <name type="scientific">Gongylonema pulchrum</name>
    <dbReference type="NCBI Taxonomy" id="637853"/>
    <lineage>
        <taxon>Eukaryota</taxon>
        <taxon>Metazoa</taxon>
        <taxon>Ecdysozoa</taxon>
        <taxon>Nematoda</taxon>
        <taxon>Chromadorea</taxon>
        <taxon>Rhabditida</taxon>
        <taxon>Spirurina</taxon>
        <taxon>Spiruromorpha</taxon>
        <taxon>Spiruroidea</taxon>
        <taxon>Gongylonematidae</taxon>
        <taxon>Gongylonema</taxon>
    </lineage>
</organism>
<accession>A0A183D1G0</accession>
<proteinExistence type="predicted"/>
<dbReference type="Proteomes" id="UP000271098">
    <property type="component" value="Unassembled WGS sequence"/>
</dbReference>
<evidence type="ECO:0000313" key="2">
    <source>
        <dbReference type="EMBL" id="VDK34916.1"/>
    </source>
</evidence>
<evidence type="ECO:0000313" key="4">
    <source>
        <dbReference type="WBParaSite" id="GPUH_0000255601-mRNA-1"/>
    </source>
</evidence>
<name>A0A183D1G0_9BILA</name>